<dbReference type="GO" id="GO:0004622">
    <property type="term" value="F:phosphatidylcholine lysophospholipase activity"/>
    <property type="evidence" value="ECO:0007669"/>
    <property type="project" value="TreeGrafter"/>
</dbReference>
<evidence type="ECO:0000256" key="1">
    <source>
        <dbReference type="SAM" id="Coils"/>
    </source>
</evidence>
<feature type="chain" id="PRO_5022953620" description="SGNH hydrolase-type esterase domain-containing protein" evidence="2">
    <location>
        <begin position="22"/>
        <end position="230"/>
    </location>
</feature>
<dbReference type="PANTHER" id="PTHR30383:SF26">
    <property type="entry name" value="SGNH HYDROLASE-TYPE ESTERASE DOMAIN-CONTAINING PROTEIN"/>
    <property type="match status" value="1"/>
</dbReference>
<keyword evidence="1" id="KW-0175">Coiled coil</keyword>
<keyword evidence="5" id="KW-1185">Reference proteome</keyword>
<accession>A0A5C6DRX3</accession>
<organism evidence="4 5">
    <name type="scientific">Novipirellula artificiosorum</name>
    <dbReference type="NCBI Taxonomy" id="2528016"/>
    <lineage>
        <taxon>Bacteria</taxon>
        <taxon>Pseudomonadati</taxon>
        <taxon>Planctomycetota</taxon>
        <taxon>Planctomycetia</taxon>
        <taxon>Pirellulales</taxon>
        <taxon>Pirellulaceae</taxon>
        <taxon>Novipirellula</taxon>
    </lineage>
</organism>
<evidence type="ECO:0000313" key="5">
    <source>
        <dbReference type="Proteomes" id="UP000319143"/>
    </source>
</evidence>
<evidence type="ECO:0000313" key="4">
    <source>
        <dbReference type="EMBL" id="TWU38301.1"/>
    </source>
</evidence>
<dbReference type="InterPro" id="IPR051532">
    <property type="entry name" value="Ester_Hydrolysis_Enzymes"/>
</dbReference>
<dbReference type="Gene3D" id="3.40.50.1110">
    <property type="entry name" value="SGNH hydrolase"/>
    <property type="match status" value="1"/>
</dbReference>
<dbReference type="CDD" id="cd00229">
    <property type="entry name" value="SGNH_hydrolase"/>
    <property type="match status" value="1"/>
</dbReference>
<evidence type="ECO:0000256" key="2">
    <source>
        <dbReference type="SAM" id="SignalP"/>
    </source>
</evidence>
<feature type="coiled-coil region" evidence="1">
    <location>
        <begin position="107"/>
        <end position="134"/>
    </location>
</feature>
<protein>
    <recommendedName>
        <fullName evidence="3">SGNH hydrolase-type esterase domain-containing protein</fullName>
    </recommendedName>
</protein>
<comment type="caution">
    <text evidence="4">The sequence shown here is derived from an EMBL/GenBank/DDBJ whole genome shotgun (WGS) entry which is preliminary data.</text>
</comment>
<proteinExistence type="predicted"/>
<dbReference type="InterPro" id="IPR036514">
    <property type="entry name" value="SGNH_hydro_sf"/>
</dbReference>
<reference evidence="4 5" key="1">
    <citation type="submission" date="2019-02" db="EMBL/GenBank/DDBJ databases">
        <title>Deep-cultivation of Planctomycetes and their phenomic and genomic characterization uncovers novel biology.</title>
        <authorList>
            <person name="Wiegand S."/>
            <person name="Jogler M."/>
            <person name="Boedeker C."/>
            <person name="Pinto D."/>
            <person name="Vollmers J."/>
            <person name="Rivas-Marin E."/>
            <person name="Kohn T."/>
            <person name="Peeters S.H."/>
            <person name="Heuer A."/>
            <person name="Rast P."/>
            <person name="Oberbeckmann S."/>
            <person name="Bunk B."/>
            <person name="Jeske O."/>
            <person name="Meyerdierks A."/>
            <person name="Storesund J.E."/>
            <person name="Kallscheuer N."/>
            <person name="Luecker S."/>
            <person name="Lage O.M."/>
            <person name="Pohl T."/>
            <person name="Merkel B.J."/>
            <person name="Hornburger P."/>
            <person name="Mueller R.-W."/>
            <person name="Bruemmer F."/>
            <person name="Labrenz M."/>
            <person name="Spormann A.M."/>
            <person name="Op Den Camp H."/>
            <person name="Overmann J."/>
            <person name="Amann R."/>
            <person name="Jetten M.S.M."/>
            <person name="Mascher T."/>
            <person name="Medema M.H."/>
            <person name="Devos D.P."/>
            <person name="Kaster A.-K."/>
            <person name="Ovreas L."/>
            <person name="Rohde M."/>
            <person name="Galperin M.Y."/>
            <person name="Jogler C."/>
        </authorList>
    </citation>
    <scope>NUCLEOTIDE SEQUENCE [LARGE SCALE GENOMIC DNA]</scope>
    <source>
        <strain evidence="4 5">Poly41</strain>
    </source>
</reference>
<dbReference type="Proteomes" id="UP000319143">
    <property type="component" value="Unassembled WGS sequence"/>
</dbReference>
<keyword evidence="2" id="KW-0732">Signal</keyword>
<dbReference type="RefSeq" id="WP_146526635.1">
    <property type="nucleotide sequence ID" value="NZ_SJPV01000004.1"/>
</dbReference>
<dbReference type="EMBL" id="SJPV01000004">
    <property type="protein sequence ID" value="TWU38301.1"/>
    <property type="molecule type" value="Genomic_DNA"/>
</dbReference>
<evidence type="ECO:0000259" key="3">
    <source>
        <dbReference type="Pfam" id="PF13472"/>
    </source>
</evidence>
<dbReference type="InterPro" id="IPR013830">
    <property type="entry name" value="SGNH_hydro"/>
</dbReference>
<dbReference type="Pfam" id="PF13472">
    <property type="entry name" value="Lipase_GDSL_2"/>
    <property type="match status" value="1"/>
</dbReference>
<feature type="domain" description="SGNH hydrolase-type esterase" evidence="3">
    <location>
        <begin position="30"/>
        <end position="202"/>
    </location>
</feature>
<sequence length="230" mass="25897" precursor="true">MNKILLLSTIIALCCSLNVSAEDKLDVLIIGDSISLGYTPHVVAMMQDEANVVHNKGNAQHTGTGVAKMDAWLGDTDWDIIHFNWGLWDLCYRHPESKVQGQRDKDRGTLTTSLEQYEQNLDQLVRRLRKTHATLIWASTTVVPENEAGRRVDDDLKYNAIAAKVMQKHGVKINDLNKLTRTFAPELFKSAGDVHFTTEGYQQLAEQVAQSIRSVPARKASQRKLRAHQH</sequence>
<dbReference type="PANTHER" id="PTHR30383">
    <property type="entry name" value="THIOESTERASE 1/PROTEASE 1/LYSOPHOSPHOLIPASE L1"/>
    <property type="match status" value="1"/>
</dbReference>
<dbReference type="OrthoDB" id="9815670at2"/>
<dbReference type="SUPFAM" id="SSF52266">
    <property type="entry name" value="SGNH hydrolase"/>
    <property type="match status" value="1"/>
</dbReference>
<gene>
    <name evidence="4" type="ORF">Poly41_27770</name>
</gene>
<name>A0A5C6DRX3_9BACT</name>
<dbReference type="AlphaFoldDB" id="A0A5C6DRX3"/>
<feature type="signal peptide" evidence="2">
    <location>
        <begin position="1"/>
        <end position="21"/>
    </location>
</feature>